<gene>
    <name evidence="1" type="ORF">PACLA_8A042203</name>
</gene>
<dbReference type="OrthoDB" id="10067563at2759"/>
<evidence type="ECO:0000313" key="1">
    <source>
        <dbReference type="EMBL" id="CAB3999978.1"/>
    </source>
</evidence>
<reference evidence="1" key="1">
    <citation type="submission" date="2020-04" db="EMBL/GenBank/DDBJ databases">
        <authorList>
            <person name="Alioto T."/>
            <person name="Alioto T."/>
            <person name="Gomez Garrido J."/>
        </authorList>
    </citation>
    <scope>NUCLEOTIDE SEQUENCE</scope>
    <source>
        <strain evidence="1">A484AB</strain>
    </source>
</reference>
<keyword evidence="2" id="KW-1185">Reference proteome</keyword>
<name>A0A6S7I6A8_PARCT</name>
<dbReference type="EMBL" id="CACRXK020003721">
    <property type="protein sequence ID" value="CAB3999978.1"/>
    <property type="molecule type" value="Genomic_DNA"/>
</dbReference>
<proteinExistence type="predicted"/>
<protein>
    <submittedName>
        <fullName evidence="1">Uncharacterized protein</fullName>
    </submittedName>
</protein>
<evidence type="ECO:0000313" key="2">
    <source>
        <dbReference type="Proteomes" id="UP001152795"/>
    </source>
</evidence>
<feature type="non-terminal residue" evidence="1">
    <location>
        <position position="61"/>
    </location>
</feature>
<dbReference type="AlphaFoldDB" id="A0A6S7I6A8"/>
<accession>A0A6S7I6A8</accession>
<dbReference type="Proteomes" id="UP001152795">
    <property type="component" value="Unassembled WGS sequence"/>
</dbReference>
<sequence>MEACIAEVHQWMLSQKLKLNPEKTEFMIIGTRQQLEKVNIDCLQVGDRQIMPSSVAKNLGS</sequence>
<comment type="caution">
    <text evidence="1">The sequence shown here is derived from an EMBL/GenBank/DDBJ whole genome shotgun (WGS) entry which is preliminary data.</text>
</comment>
<organism evidence="1 2">
    <name type="scientific">Paramuricea clavata</name>
    <name type="common">Red gorgonian</name>
    <name type="synonym">Violescent sea-whip</name>
    <dbReference type="NCBI Taxonomy" id="317549"/>
    <lineage>
        <taxon>Eukaryota</taxon>
        <taxon>Metazoa</taxon>
        <taxon>Cnidaria</taxon>
        <taxon>Anthozoa</taxon>
        <taxon>Octocorallia</taxon>
        <taxon>Malacalcyonacea</taxon>
        <taxon>Plexauridae</taxon>
        <taxon>Paramuricea</taxon>
    </lineage>
</organism>